<reference evidence="11 13" key="2">
    <citation type="submission" date="2021-03" db="EMBL/GenBank/DDBJ databases">
        <title>Rapid diversification of plasmids in a genus of pathogenic and nitrogen fixing bacteria.</title>
        <authorList>
            <person name="Weisberg A.J."/>
            <person name="Miller M."/>
            <person name="Ream W."/>
            <person name="Grunwald N.J."/>
            <person name="Chang J.H."/>
        </authorList>
    </citation>
    <scope>NUCLEOTIDE SEQUENCE [LARGE SCALE GENOMIC DNA]</scope>
    <source>
        <strain evidence="11 13">AF3.44</strain>
    </source>
</reference>
<dbReference type="PANTHER" id="PTHR11795:SF445">
    <property type="entry name" value="AMINO ACID ABC TRANSPORTER PERMEASE PROTEIN"/>
    <property type="match status" value="1"/>
</dbReference>
<evidence type="ECO:0000256" key="6">
    <source>
        <dbReference type="ARBA" id="ARBA00022989"/>
    </source>
</evidence>
<keyword evidence="7 9" id="KW-0472">Membrane</keyword>
<feature type="transmembrane region" description="Helical" evidence="9">
    <location>
        <begin position="154"/>
        <end position="171"/>
    </location>
</feature>
<evidence type="ECO:0000256" key="8">
    <source>
        <dbReference type="ARBA" id="ARBA00037998"/>
    </source>
</evidence>
<dbReference type="Proteomes" id="UP000826513">
    <property type="component" value="Chromosome 1"/>
</dbReference>
<evidence type="ECO:0000256" key="4">
    <source>
        <dbReference type="ARBA" id="ARBA00022692"/>
    </source>
</evidence>
<name>A0A4D7DR33_9HYPH</name>
<evidence type="ECO:0000256" key="1">
    <source>
        <dbReference type="ARBA" id="ARBA00004651"/>
    </source>
</evidence>
<dbReference type="AlphaFoldDB" id="A0A4D7DR33"/>
<evidence type="ECO:0000313" key="11">
    <source>
        <dbReference type="EMBL" id="QYA06378.1"/>
    </source>
</evidence>
<keyword evidence="13" id="KW-1185">Reference proteome</keyword>
<keyword evidence="6 9" id="KW-1133">Transmembrane helix</keyword>
<feature type="transmembrane region" description="Helical" evidence="9">
    <location>
        <begin position="12"/>
        <end position="31"/>
    </location>
</feature>
<reference evidence="10 12" key="1">
    <citation type="submission" date="2019-04" db="EMBL/GenBank/DDBJ databases">
        <title>Complete genome sequence of Agrobacterium larrymoorei CFBP5473.</title>
        <authorList>
            <person name="Haryono M."/>
            <person name="Chou L."/>
            <person name="Lin Y.-C."/>
            <person name="Lai E.-M."/>
            <person name="Kuo C.-H."/>
        </authorList>
    </citation>
    <scope>NUCLEOTIDE SEQUENCE [LARGE SCALE GENOMIC DNA]</scope>
    <source>
        <strain evidence="10 12">CFBP5473</strain>
    </source>
</reference>
<feature type="transmembrane region" description="Helical" evidence="9">
    <location>
        <begin position="278"/>
        <end position="294"/>
    </location>
</feature>
<sequence>MAYFLQQLLNAIPTAALYAALAFGYAISFAITKRADVTFGAIFAFAGLTCLLFADFGWNQLWLILPATLGLGAAAGVTGGLWAGVLIGRGVMRPLASASPNAVTVASIGALIALMESARLAADTRSLWLPPLLNDPLPLWSENGFIVTTTPMQLINTAAFAILILGGWHILRTSRFGRQWKAVSEDALAAKLVGVNADRIFLLSYCLSALFASTCGVLATFYYGNMDFGAGLTFGLKVVLISAAGGYSSPIKSAAGAALIGVAETLWAAYGPLAWRDAAVLLMLVLWLIAARSGRSSML</sequence>
<keyword evidence="3" id="KW-1003">Cell membrane</keyword>
<organism evidence="10 12">
    <name type="scientific">Agrobacterium larrymoorei</name>
    <dbReference type="NCBI Taxonomy" id="160699"/>
    <lineage>
        <taxon>Bacteria</taxon>
        <taxon>Pseudomonadati</taxon>
        <taxon>Pseudomonadota</taxon>
        <taxon>Alphaproteobacteria</taxon>
        <taxon>Hyphomicrobiales</taxon>
        <taxon>Rhizobiaceae</taxon>
        <taxon>Rhizobium/Agrobacterium group</taxon>
        <taxon>Agrobacterium</taxon>
    </lineage>
</organism>
<evidence type="ECO:0000256" key="9">
    <source>
        <dbReference type="SAM" id="Phobius"/>
    </source>
</evidence>
<dbReference type="CDD" id="cd06582">
    <property type="entry name" value="TM_PBP1_LivH_like"/>
    <property type="match status" value="1"/>
</dbReference>
<feature type="transmembrane region" description="Helical" evidence="9">
    <location>
        <begin position="38"/>
        <end position="58"/>
    </location>
</feature>
<dbReference type="Proteomes" id="UP000298545">
    <property type="component" value="Chromosome circular"/>
</dbReference>
<evidence type="ECO:0000313" key="10">
    <source>
        <dbReference type="EMBL" id="QCI98167.1"/>
    </source>
</evidence>
<dbReference type="RefSeq" id="WP_027675841.1">
    <property type="nucleotide sequence ID" value="NZ_CP039691.1"/>
</dbReference>
<dbReference type="GO" id="GO:0022857">
    <property type="term" value="F:transmembrane transporter activity"/>
    <property type="evidence" value="ECO:0007669"/>
    <property type="project" value="InterPro"/>
</dbReference>
<dbReference type="InterPro" id="IPR052157">
    <property type="entry name" value="BCAA_transport_permease"/>
</dbReference>
<evidence type="ECO:0000256" key="2">
    <source>
        <dbReference type="ARBA" id="ARBA00022448"/>
    </source>
</evidence>
<keyword evidence="5" id="KW-0029">Amino-acid transport</keyword>
<comment type="subcellular location">
    <subcellularLocation>
        <location evidence="1">Cell membrane</location>
        <topology evidence="1">Multi-pass membrane protein</topology>
    </subcellularLocation>
</comment>
<evidence type="ECO:0000313" key="13">
    <source>
        <dbReference type="Proteomes" id="UP000826513"/>
    </source>
</evidence>
<evidence type="ECO:0000256" key="7">
    <source>
        <dbReference type="ARBA" id="ARBA00023136"/>
    </source>
</evidence>
<keyword evidence="4 9" id="KW-0812">Transmembrane</keyword>
<feature type="transmembrane region" description="Helical" evidence="9">
    <location>
        <begin position="64"/>
        <end position="88"/>
    </location>
</feature>
<evidence type="ECO:0000256" key="3">
    <source>
        <dbReference type="ARBA" id="ARBA00022475"/>
    </source>
</evidence>
<dbReference type="GO" id="GO:0006865">
    <property type="term" value="P:amino acid transport"/>
    <property type="evidence" value="ECO:0007669"/>
    <property type="project" value="UniProtKB-KW"/>
</dbReference>
<dbReference type="Pfam" id="PF02653">
    <property type="entry name" value="BPD_transp_2"/>
    <property type="match status" value="1"/>
</dbReference>
<dbReference type="STRING" id="1367849.GCA_000518585_03122"/>
<dbReference type="PANTHER" id="PTHR11795">
    <property type="entry name" value="BRANCHED-CHAIN AMINO ACID TRANSPORT SYSTEM PERMEASE PROTEIN LIVH"/>
    <property type="match status" value="1"/>
</dbReference>
<protein>
    <submittedName>
        <fullName evidence="10">Branched-chain amino acid ABC transporter permease</fullName>
    </submittedName>
</protein>
<proteinExistence type="inferred from homology"/>
<dbReference type="EMBL" id="CP039691">
    <property type="protein sequence ID" value="QCI98167.1"/>
    <property type="molecule type" value="Genomic_DNA"/>
</dbReference>
<dbReference type="EMBL" id="CP072167">
    <property type="protein sequence ID" value="QYA06378.1"/>
    <property type="molecule type" value="Genomic_DNA"/>
</dbReference>
<feature type="transmembrane region" description="Helical" evidence="9">
    <location>
        <begin position="200"/>
        <end position="222"/>
    </location>
</feature>
<feature type="transmembrane region" description="Helical" evidence="9">
    <location>
        <begin position="100"/>
        <end position="122"/>
    </location>
</feature>
<evidence type="ECO:0000256" key="5">
    <source>
        <dbReference type="ARBA" id="ARBA00022970"/>
    </source>
</evidence>
<accession>A0A4D7DR33</accession>
<dbReference type="OrthoDB" id="8116969at2"/>
<gene>
    <name evidence="10" type="ORF">CFBP5473_09760</name>
    <name evidence="11" type="ORF">J5285_09950</name>
</gene>
<keyword evidence="2" id="KW-0813">Transport</keyword>
<dbReference type="InterPro" id="IPR001851">
    <property type="entry name" value="ABC_transp_permease"/>
</dbReference>
<dbReference type="KEGG" id="alf:CFBP5473_09760"/>
<comment type="similarity">
    <text evidence="8">Belongs to the binding-protein-dependent transport system permease family. LivHM subfamily.</text>
</comment>
<dbReference type="GO" id="GO:0005886">
    <property type="term" value="C:plasma membrane"/>
    <property type="evidence" value="ECO:0007669"/>
    <property type="project" value="UniProtKB-SubCell"/>
</dbReference>
<evidence type="ECO:0000313" key="12">
    <source>
        <dbReference type="Proteomes" id="UP000298545"/>
    </source>
</evidence>